<keyword evidence="4 11" id="KW-0812">Transmembrane</keyword>
<evidence type="ECO:0000256" key="3">
    <source>
        <dbReference type="ARBA" id="ARBA00022461"/>
    </source>
</evidence>
<comment type="similarity">
    <text evidence="11">Belongs to the amiloride-sensitive sodium channel (TC 1.A.6) family.</text>
</comment>
<proteinExistence type="inferred from homology"/>
<evidence type="ECO:0000256" key="4">
    <source>
        <dbReference type="ARBA" id="ARBA00022692"/>
    </source>
</evidence>
<dbReference type="EMBL" id="CALNXI010005514">
    <property type="protein sequence ID" value="CAH3197944.1"/>
    <property type="molecule type" value="Genomic_DNA"/>
</dbReference>
<evidence type="ECO:0000313" key="12">
    <source>
        <dbReference type="EMBL" id="CAH3197944.1"/>
    </source>
</evidence>
<dbReference type="PANTHER" id="PTHR11690:SF248">
    <property type="entry name" value="PICKPOCKET 17, ISOFORM A"/>
    <property type="match status" value="1"/>
</dbReference>
<keyword evidence="3 11" id="KW-0894">Sodium channel</keyword>
<reference evidence="12 13" key="1">
    <citation type="submission" date="2022-05" db="EMBL/GenBank/DDBJ databases">
        <authorList>
            <consortium name="Genoscope - CEA"/>
            <person name="William W."/>
        </authorList>
    </citation>
    <scope>NUCLEOTIDE SEQUENCE [LARGE SCALE GENOMIC DNA]</scope>
</reference>
<evidence type="ECO:0000256" key="9">
    <source>
        <dbReference type="ARBA" id="ARBA00023201"/>
    </source>
</evidence>
<evidence type="ECO:0000256" key="5">
    <source>
        <dbReference type="ARBA" id="ARBA00022989"/>
    </source>
</evidence>
<protein>
    <submittedName>
        <fullName evidence="12">Uncharacterized protein</fullName>
    </submittedName>
</protein>
<comment type="subcellular location">
    <subcellularLocation>
        <location evidence="1">Membrane</location>
        <topology evidence="1">Multi-pass membrane protein</topology>
    </subcellularLocation>
</comment>
<dbReference type="InterPro" id="IPR001873">
    <property type="entry name" value="ENaC"/>
</dbReference>
<keyword evidence="9 11" id="KW-0739">Sodium transport</keyword>
<organism evidence="12 13">
    <name type="scientific">Porites evermanni</name>
    <dbReference type="NCBI Taxonomy" id="104178"/>
    <lineage>
        <taxon>Eukaryota</taxon>
        <taxon>Metazoa</taxon>
        <taxon>Cnidaria</taxon>
        <taxon>Anthozoa</taxon>
        <taxon>Hexacorallia</taxon>
        <taxon>Scleractinia</taxon>
        <taxon>Fungiina</taxon>
        <taxon>Poritidae</taxon>
        <taxon>Porites</taxon>
    </lineage>
</organism>
<dbReference type="PANTHER" id="PTHR11690">
    <property type="entry name" value="AMILORIDE-SENSITIVE SODIUM CHANNEL-RELATED"/>
    <property type="match status" value="1"/>
</dbReference>
<evidence type="ECO:0000256" key="2">
    <source>
        <dbReference type="ARBA" id="ARBA00022448"/>
    </source>
</evidence>
<evidence type="ECO:0000256" key="8">
    <source>
        <dbReference type="ARBA" id="ARBA00023136"/>
    </source>
</evidence>
<comment type="caution">
    <text evidence="12">The sequence shown here is derived from an EMBL/GenBank/DDBJ whole genome shotgun (WGS) entry which is preliminary data.</text>
</comment>
<dbReference type="PRINTS" id="PR01078">
    <property type="entry name" value="AMINACHANNEL"/>
</dbReference>
<evidence type="ECO:0000256" key="10">
    <source>
        <dbReference type="ARBA" id="ARBA00023303"/>
    </source>
</evidence>
<keyword evidence="7 11" id="KW-0406">Ion transport</keyword>
<evidence type="ECO:0000256" key="6">
    <source>
        <dbReference type="ARBA" id="ARBA00023053"/>
    </source>
</evidence>
<keyword evidence="8" id="KW-0472">Membrane</keyword>
<evidence type="ECO:0000256" key="7">
    <source>
        <dbReference type="ARBA" id="ARBA00023065"/>
    </source>
</evidence>
<keyword evidence="2 11" id="KW-0813">Transport</keyword>
<keyword evidence="6" id="KW-0915">Sodium</keyword>
<keyword evidence="13" id="KW-1185">Reference proteome</keyword>
<dbReference type="Gene3D" id="1.10.287.820">
    <property type="entry name" value="Acid-sensing ion channel domain"/>
    <property type="match status" value="1"/>
</dbReference>
<evidence type="ECO:0000256" key="1">
    <source>
        <dbReference type="ARBA" id="ARBA00004141"/>
    </source>
</evidence>
<keyword evidence="5" id="KW-1133">Transmembrane helix</keyword>
<name>A0ABN8T2H4_9CNID</name>
<feature type="non-terminal residue" evidence="12">
    <location>
        <position position="1"/>
    </location>
</feature>
<evidence type="ECO:0000313" key="13">
    <source>
        <dbReference type="Proteomes" id="UP001159427"/>
    </source>
</evidence>
<accession>A0ABN8T2H4</accession>
<evidence type="ECO:0000256" key="11">
    <source>
        <dbReference type="RuleBase" id="RU000679"/>
    </source>
</evidence>
<dbReference type="Proteomes" id="UP001159427">
    <property type="component" value="Unassembled WGS sequence"/>
</dbReference>
<keyword evidence="10 11" id="KW-0407">Ion channel</keyword>
<dbReference type="Pfam" id="PF00858">
    <property type="entry name" value="ASC"/>
    <property type="match status" value="1"/>
</dbReference>
<sequence>GLKLNLFIEQSQYIPEISDTAGARVVIHEQGQVPFPYNEGHSVLPSRSTSYRGGGQREDPFGNGSCVSESALNGKNLYAKKYNASYSKQACMNTCHADKQIADCGCAEGQFPTDADICNLRNKTIVFHFTSDNYERSGRTDGRFCQNQNFLDA</sequence>
<gene>
    <name evidence="12" type="ORF">PEVE_00035538</name>
</gene>